<dbReference type="PROSITE" id="PS50103">
    <property type="entry name" value="ZF_C3H1"/>
    <property type="match status" value="1"/>
</dbReference>
<dbReference type="GO" id="GO:0043488">
    <property type="term" value="P:regulation of mRNA stability"/>
    <property type="evidence" value="ECO:0007669"/>
    <property type="project" value="TreeGrafter"/>
</dbReference>
<dbReference type="GO" id="GO:0003730">
    <property type="term" value="F:mRNA 3'-UTR binding"/>
    <property type="evidence" value="ECO:0007669"/>
    <property type="project" value="TreeGrafter"/>
</dbReference>
<keyword evidence="2" id="KW-0479">Metal-binding</keyword>
<keyword evidence="2" id="KW-0863">Zinc-finger</keyword>
<name>A0AAE0FYQ4_9CHLO</name>
<dbReference type="InterPro" id="IPR000571">
    <property type="entry name" value="Znf_CCCH"/>
</dbReference>
<evidence type="ECO:0000256" key="4">
    <source>
        <dbReference type="SAM" id="Phobius"/>
    </source>
</evidence>
<accession>A0AAE0FYQ4</accession>
<dbReference type="InterPro" id="IPR019844">
    <property type="entry name" value="CSD_CS"/>
</dbReference>
<feature type="domain" description="CSD" evidence="6">
    <location>
        <begin position="77"/>
        <end position="141"/>
    </location>
</feature>
<evidence type="ECO:0000313" key="7">
    <source>
        <dbReference type="EMBL" id="KAK3268258.1"/>
    </source>
</evidence>
<dbReference type="Proteomes" id="UP001190700">
    <property type="component" value="Unassembled WGS sequence"/>
</dbReference>
<evidence type="ECO:0000313" key="8">
    <source>
        <dbReference type="Proteomes" id="UP001190700"/>
    </source>
</evidence>
<dbReference type="PROSITE" id="PS51857">
    <property type="entry name" value="CSD_2"/>
    <property type="match status" value="1"/>
</dbReference>
<keyword evidence="8" id="KW-1185">Reference proteome</keyword>
<reference evidence="7 8" key="1">
    <citation type="journal article" date="2015" name="Genome Biol. Evol.">
        <title>Comparative Genomics of a Bacterivorous Green Alga Reveals Evolutionary Causalities and Consequences of Phago-Mixotrophic Mode of Nutrition.</title>
        <authorList>
            <person name="Burns J.A."/>
            <person name="Paasch A."/>
            <person name="Narechania A."/>
            <person name="Kim E."/>
        </authorList>
    </citation>
    <scope>NUCLEOTIDE SEQUENCE [LARGE SCALE GENOMIC DNA]</scope>
    <source>
        <strain evidence="7 8">PLY_AMNH</strain>
    </source>
</reference>
<evidence type="ECO:0000259" key="5">
    <source>
        <dbReference type="PROSITE" id="PS50103"/>
    </source>
</evidence>
<feature type="transmembrane region" description="Helical" evidence="4">
    <location>
        <begin position="185"/>
        <end position="207"/>
    </location>
</feature>
<keyword evidence="4" id="KW-1133">Transmembrane helix</keyword>
<dbReference type="SUPFAM" id="SSF50249">
    <property type="entry name" value="Nucleic acid-binding proteins"/>
    <property type="match status" value="1"/>
</dbReference>
<dbReference type="Pfam" id="PF00313">
    <property type="entry name" value="CSD"/>
    <property type="match status" value="1"/>
</dbReference>
<evidence type="ECO:0000256" key="3">
    <source>
        <dbReference type="SAM" id="MobiDB-lite"/>
    </source>
</evidence>
<dbReference type="SMART" id="SM00357">
    <property type="entry name" value="CSP"/>
    <property type="match status" value="1"/>
</dbReference>
<feature type="zinc finger region" description="C3H1-type" evidence="2">
    <location>
        <begin position="163"/>
        <end position="184"/>
    </location>
</feature>
<feature type="region of interest" description="Disordered" evidence="3">
    <location>
        <begin position="44"/>
        <end position="81"/>
    </location>
</feature>
<dbReference type="InterPro" id="IPR012340">
    <property type="entry name" value="NA-bd_OB-fold"/>
</dbReference>
<keyword evidence="2" id="KW-0862">Zinc</keyword>
<keyword evidence="1" id="KW-0597">Phosphoprotein</keyword>
<proteinExistence type="predicted"/>
<dbReference type="InterPro" id="IPR011129">
    <property type="entry name" value="CSD"/>
</dbReference>
<gene>
    <name evidence="7" type="ORF">CYMTET_23228</name>
</gene>
<dbReference type="EMBL" id="LGRX02011934">
    <property type="protein sequence ID" value="KAK3268258.1"/>
    <property type="molecule type" value="Genomic_DNA"/>
</dbReference>
<dbReference type="AlphaFoldDB" id="A0AAE0FYQ4"/>
<evidence type="ECO:0000256" key="1">
    <source>
        <dbReference type="ARBA" id="ARBA00022553"/>
    </source>
</evidence>
<dbReference type="GO" id="GO:0005737">
    <property type="term" value="C:cytoplasm"/>
    <property type="evidence" value="ECO:0007669"/>
    <property type="project" value="TreeGrafter"/>
</dbReference>
<dbReference type="CDD" id="cd04458">
    <property type="entry name" value="CSP_CDS"/>
    <property type="match status" value="1"/>
</dbReference>
<organism evidence="7 8">
    <name type="scientific">Cymbomonas tetramitiformis</name>
    <dbReference type="NCBI Taxonomy" id="36881"/>
    <lineage>
        <taxon>Eukaryota</taxon>
        <taxon>Viridiplantae</taxon>
        <taxon>Chlorophyta</taxon>
        <taxon>Pyramimonadophyceae</taxon>
        <taxon>Pyramimonadales</taxon>
        <taxon>Pyramimonadaceae</taxon>
        <taxon>Cymbomonas</taxon>
    </lineage>
</organism>
<dbReference type="InterPro" id="IPR052069">
    <property type="entry name" value="Ca-reg_mRNA-binding_domain"/>
</dbReference>
<dbReference type="GO" id="GO:0008270">
    <property type="term" value="F:zinc ion binding"/>
    <property type="evidence" value="ECO:0007669"/>
    <property type="project" value="UniProtKB-KW"/>
</dbReference>
<dbReference type="PROSITE" id="PS00352">
    <property type="entry name" value="CSD_1"/>
    <property type="match status" value="1"/>
</dbReference>
<evidence type="ECO:0000256" key="2">
    <source>
        <dbReference type="PROSITE-ProRule" id="PRU00723"/>
    </source>
</evidence>
<dbReference type="Gene3D" id="2.40.50.140">
    <property type="entry name" value="Nucleic acid-binding proteins"/>
    <property type="match status" value="1"/>
</dbReference>
<feature type="domain" description="C3H1-type" evidence="5">
    <location>
        <begin position="163"/>
        <end position="184"/>
    </location>
</feature>
<dbReference type="PANTHER" id="PTHR12962:SF1">
    <property type="entry name" value="COLD SHOCK DOMAIN-CONTAINING PROTEIN CG9705"/>
    <property type="match status" value="1"/>
</dbReference>
<dbReference type="InterPro" id="IPR002059">
    <property type="entry name" value="CSP_DNA-bd"/>
</dbReference>
<comment type="caution">
    <text evidence="7">The sequence shown here is derived from an EMBL/GenBank/DDBJ whole genome shotgun (WGS) entry which is preliminary data.</text>
</comment>
<keyword evidence="4" id="KW-0812">Transmembrane</keyword>
<sequence>MGHGAQLELYSVTILELPPAPRPSTSTSCDFGFSLEDSRVFAYNKKMSDSPRRRSVSPADQRRRSRDRGEGGGGGGKKRGVATRWNERGFGFIKPNDGSEDVFCHFSAIKDGNALREGDEVEYNSVFDDRKGKYRAEDVTGGRHEERNGGGGFGGGGGGGGGMCRDFEQGRCTRDNCRFSHGDGVAAMVAVVMVVTGEAVVATAVVIKEDRRSFVNMVKLQFVSRSWDCKGDGNLFKQYARVFFVARDTLTSAIPILAEEPAAQVGDDFEAPAGCVGVEPWY</sequence>
<protein>
    <submittedName>
        <fullName evidence="7">Uncharacterized protein</fullName>
    </submittedName>
</protein>
<dbReference type="PANTHER" id="PTHR12962">
    <property type="entry name" value="CALCIUM-REGULATED HEAT STABLE PROTEIN CRHSP-24-RELATED"/>
    <property type="match status" value="1"/>
</dbReference>
<evidence type="ECO:0000259" key="6">
    <source>
        <dbReference type="PROSITE" id="PS51857"/>
    </source>
</evidence>
<dbReference type="Gene3D" id="4.10.1000.10">
    <property type="entry name" value="Zinc finger, CCCH-type"/>
    <property type="match status" value="1"/>
</dbReference>
<keyword evidence="4" id="KW-0472">Membrane</keyword>